<feature type="compositionally biased region" description="Polar residues" evidence="1">
    <location>
        <begin position="130"/>
        <end position="143"/>
    </location>
</feature>
<dbReference type="Pfam" id="PF09845">
    <property type="entry name" value="OapC"/>
    <property type="match status" value="2"/>
</dbReference>
<evidence type="ECO:0008006" key="4">
    <source>
        <dbReference type="Google" id="ProtNLM"/>
    </source>
</evidence>
<feature type="compositionally biased region" description="Basic and acidic residues" evidence="1">
    <location>
        <begin position="147"/>
        <end position="158"/>
    </location>
</feature>
<dbReference type="KEGG" id="haly:HYG82_13335"/>
<feature type="compositionally biased region" description="Acidic residues" evidence="1">
    <location>
        <begin position="182"/>
        <end position="191"/>
    </location>
</feature>
<feature type="compositionally biased region" description="Low complexity" evidence="1">
    <location>
        <begin position="71"/>
        <end position="91"/>
    </location>
</feature>
<dbReference type="InterPro" id="IPR018645">
    <property type="entry name" value="OapC-like"/>
</dbReference>
<feature type="compositionally biased region" description="Basic and acidic residues" evidence="1">
    <location>
        <begin position="278"/>
        <end position="296"/>
    </location>
</feature>
<dbReference type="GeneID" id="56034292"/>
<dbReference type="AlphaFoldDB" id="A0A7D5H3E4"/>
<sequence>MPHQCTNCGRTFADGSKEMLSGCPDCGGNKFQFAPTAAAATESFDEGGDSGSVTTSGKGDTAVDSAGSTDAAGSPERSASSASNSVTARAAETVREWVSADSSESPAEDPVAPAENSSRNGADSDEQHYSGPTTASSQPNGSWPTRGKAEDSEEKSTRTGEFPEWPETARRPEDRSGSSIDISDDDHEEQADPVADQSNPSPDASNPSLEDDENSAQANARSEVVPSDDIPTNSEATDRNRLERTTDTRGSVEMSGDTETSDVDGNDLPPEGGNDGQPPEHGRVVSEPSGDRPSIEDLRAELNEQFESIKIVRPGQYELNLMELYNRDEYIISLQEDGRYVIDVPDSWREGDDGDV</sequence>
<accession>A0A7D5H3E4</accession>
<proteinExistence type="predicted"/>
<keyword evidence="3" id="KW-1185">Reference proteome</keyword>
<evidence type="ECO:0000256" key="1">
    <source>
        <dbReference type="SAM" id="MobiDB-lite"/>
    </source>
</evidence>
<protein>
    <recommendedName>
        <fullName evidence="4">Zn-ribbon containing protein</fullName>
    </recommendedName>
</protein>
<dbReference type="Proteomes" id="UP000509241">
    <property type="component" value="Chromosome"/>
</dbReference>
<evidence type="ECO:0000313" key="3">
    <source>
        <dbReference type="Proteomes" id="UP000509241"/>
    </source>
</evidence>
<feature type="compositionally biased region" description="Basic and acidic residues" evidence="1">
    <location>
        <begin position="167"/>
        <end position="176"/>
    </location>
</feature>
<name>A0A7D5H3E4_9EURY</name>
<dbReference type="EMBL" id="CP058601">
    <property type="protein sequence ID" value="QLG49771.1"/>
    <property type="molecule type" value="Genomic_DNA"/>
</dbReference>
<feature type="compositionally biased region" description="Polar residues" evidence="1">
    <location>
        <begin position="196"/>
        <end position="208"/>
    </location>
</feature>
<reference evidence="2 3" key="1">
    <citation type="submission" date="2020-07" db="EMBL/GenBank/DDBJ databases">
        <authorList>
            <person name="Cui H."/>
        </authorList>
    </citation>
    <scope>NUCLEOTIDE SEQUENCE [LARGE SCALE GENOMIC DNA]</scope>
    <source>
        <strain evidence="2 3">YPL8</strain>
    </source>
</reference>
<feature type="compositionally biased region" description="Basic and acidic residues" evidence="1">
    <location>
        <begin position="236"/>
        <end position="247"/>
    </location>
</feature>
<feature type="region of interest" description="Disordered" evidence="1">
    <location>
        <begin position="40"/>
        <end position="296"/>
    </location>
</feature>
<evidence type="ECO:0000313" key="2">
    <source>
        <dbReference type="EMBL" id="QLG49771.1"/>
    </source>
</evidence>
<organism evidence="2 3">
    <name type="scientific">Natrinema halophilum</name>
    <dbReference type="NCBI Taxonomy" id="1699371"/>
    <lineage>
        <taxon>Archaea</taxon>
        <taxon>Methanobacteriati</taxon>
        <taxon>Methanobacteriota</taxon>
        <taxon>Stenosarchaea group</taxon>
        <taxon>Halobacteria</taxon>
        <taxon>Halobacteriales</taxon>
        <taxon>Natrialbaceae</taxon>
        <taxon>Natrinema</taxon>
    </lineage>
</organism>
<dbReference type="RefSeq" id="WP_179261637.1">
    <property type="nucleotide sequence ID" value="NZ_CP058601.1"/>
</dbReference>
<dbReference type="OrthoDB" id="78050at2157"/>
<gene>
    <name evidence="2" type="ORF">HYG82_13335</name>
</gene>